<accession>A0A9D5HYU1</accession>
<dbReference type="GO" id="GO:0005730">
    <property type="term" value="C:nucleolus"/>
    <property type="evidence" value="ECO:0007669"/>
    <property type="project" value="TreeGrafter"/>
</dbReference>
<protein>
    <recommendedName>
        <fullName evidence="1">Apoptosis-antagonizing transcription factor C-terminal domain-containing protein</fullName>
    </recommendedName>
</protein>
<reference evidence="2" key="1">
    <citation type="submission" date="2022-10" db="EMBL/GenBank/DDBJ databases">
        <title>Adaptive evolution leads to modifications in subtelomeric GC content in a zoonotic Cryptosporidium species.</title>
        <authorList>
            <person name="Li J."/>
            <person name="Feng Y."/>
            <person name="Xiao L."/>
        </authorList>
    </citation>
    <scope>NUCLEOTIDE SEQUENCE</scope>
    <source>
        <strain evidence="2">33844</strain>
    </source>
</reference>
<dbReference type="OrthoDB" id="5783963at2759"/>
<dbReference type="Proteomes" id="UP001067231">
    <property type="component" value="Unassembled WGS sequence"/>
</dbReference>
<dbReference type="InterPro" id="IPR039223">
    <property type="entry name" value="AATF/Bfr2"/>
</dbReference>
<dbReference type="Pfam" id="PF08164">
    <property type="entry name" value="TRAUB"/>
    <property type="match status" value="1"/>
</dbReference>
<proteinExistence type="predicted"/>
<feature type="domain" description="Apoptosis-antagonizing transcription factor C-terminal" evidence="1">
    <location>
        <begin position="123"/>
        <end position="190"/>
    </location>
</feature>
<evidence type="ECO:0000259" key="1">
    <source>
        <dbReference type="Pfam" id="PF08164"/>
    </source>
</evidence>
<dbReference type="InterPro" id="IPR012617">
    <property type="entry name" value="AATF_C"/>
</dbReference>
<organism evidence="2">
    <name type="scientific">Cryptosporidium canis</name>
    <dbReference type="NCBI Taxonomy" id="195482"/>
    <lineage>
        <taxon>Eukaryota</taxon>
        <taxon>Sar</taxon>
        <taxon>Alveolata</taxon>
        <taxon>Apicomplexa</taxon>
        <taxon>Conoidasida</taxon>
        <taxon>Coccidia</taxon>
        <taxon>Eucoccidiorida</taxon>
        <taxon>Eimeriorina</taxon>
        <taxon>Cryptosporidiidae</taxon>
        <taxon>Cryptosporidium</taxon>
    </lineage>
</organism>
<sequence>MTCGQTGSRLILIRHSFTSRAPNGLEEQSWIYQTPFCWVIQQNDSWFSRIAMVEIRKDFKVLNQPLRAQIQQTLLNKEHVLNKSRPNANSLDIIGIDFLREKVDPILIHEISKDIYDDSDSFVSLLKEIISSKTINDSNLNSVSSSLLHKGKKTTNNVDRRASKGRKIRYVPIPKLENFMASYPSLHTNSHLPGADNEEFVECIMKSLLVA</sequence>
<evidence type="ECO:0000313" key="2">
    <source>
        <dbReference type="EMBL" id="KAJ1612437.1"/>
    </source>
</evidence>
<comment type="caution">
    <text evidence="2">The sequence shown here is derived from an EMBL/GenBank/DDBJ whole genome shotgun (WGS) entry which is preliminary data.</text>
</comment>
<name>A0A9D5HYU1_9CRYT</name>
<dbReference type="AlphaFoldDB" id="A0A9D5HYU1"/>
<gene>
    <name evidence="2" type="ORF">OJ253_538</name>
</gene>
<dbReference type="PANTHER" id="PTHR15565:SF0">
    <property type="entry name" value="PROTEIN AATF"/>
    <property type="match status" value="1"/>
</dbReference>
<dbReference type="PANTHER" id="PTHR15565">
    <property type="entry name" value="AATF PROTEIN APOPTOSIS ANTAGONIZING TRANSCRIPTION FACTOR"/>
    <property type="match status" value="1"/>
</dbReference>
<dbReference type="EMBL" id="JAPCXC010000007">
    <property type="protein sequence ID" value="KAJ1612437.1"/>
    <property type="molecule type" value="Genomic_DNA"/>
</dbReference>